<dbReference type="InterPro" id="IPR036259">
    <property type="entry name" value="MFS_trans_sf"/>
</dbReference>
<evidence type="ECO:0000259" key="6">
    <source>
        <dbReference type="PROSITE" id="PS50850"/>
    </source>
</evidence>
<organism evidence="7 8">
    <name type="scientific">Epidermidibacterium keratini</name>
    <dbReference type="NCBI Taxonomy" id="1891644"/>
    <lineage>
        <taxon>Bacteria</taxon>
        <taxon>Bacillati</taxon>
        <taxon>Actinomycetota</taxon>
        <taxon>Actinomycetes</taxon>
        <taxon>Sporichthyales</taxon>
        <taxon>Sporichthyaceae</taxon>
        <taxon>Epidermidibacterium</taxon>
    </lineage>
</organism>
<evidence type="ECO:0000313" key="8">
    <source>
        <dbReference type="Proteomes" id="UP000463857"/>
    </source>
</evidence>
<dbReference type="InParanoid" id="A0A7L4YLL4"/>
<reference evidence="7 8" key="1">
    <citation type="journal article" date="2018" name="Int. J. Syst. Evol. Microbiol.">
        <title>Epidermidibacterium keratini gen. nov., sp. nov., a member of the family Sporichthyaceae, isolated from keratin epidermis.</title>
        <authorList>
            <person name="Lee D.G."/>
            <person name="Trujillo M.E."/>
            <person name="Kang S."/>
            <person name="Nam J.J."/>
            <person name="Kim Y.J."/>
        </authorList>
    </citation>
    <scope>NUCLEOTIDE SEQUENCE [LARGE SCALE GENOMIC DNA]</scope>
    <source>
        <strain evidence="7 8">EPI-7</strain>
    </source>
</reference>
<proteinExistence type="predicted"/>
<keyword evidence="3 5" id="KW-1133">Transmembrane helix</keyword>
<gene>
    <name evidence="7" type="ORF">EK0264_06845</name>
</gene>
<keyword evidence="4 5" id="KW-0472">Membrane</keyword>
<evidence type="ECO:0000256" key="4">
    <source>
        <dbReference type="ARBA" id="ARBA00023136"/>
    </source>
</evidence>
<evidence type="ECO:0000256" key="3">
    <source>
        <dbReference type="ARBA" id="ARBA00022989"/>
    </source>
</evidence>
<dbReference type="PROSITE" id="PS50850">
    <property type="entry name" value="MFS"/>
    <property type="match status" value="1"/>
</dbReference>
<comment type="subcellular location">
    <subcellularLocation>
        <location evidence="1">Cell membrane</location>
        <topology evidence="1">Multi-pass membrane protein</topology>
    </subcellularLocation>
</comment>
<dbReference type="RefSeq" id="WP_159544087.1">
    <property type="nucleotide sequence ID" value="NZ_CP047156.1"/>
</dbReference>
<dbReference type="Proteomes" id="UP000463857">
    <property type="component" value="Chromosome"/>
</dbReference>
<dbReference type="SUPFAM" id="SSF103473">
    <property type="entry name" value="MFS general substrate transporter"/>
    <property type="match status" value="1"/>
</dbReference>
<dbReference type="InterPro" id="IPR020846">
    <property type="entry name" value="MFS_dom"/>
</dbReference>
<evidence type="ECO:0000256" key="5">
    <source>
        <dbReference type="SAM" id="Phobius"/>
    </source>
</evidence>
<keyword evidence="2 5" id="KW-0812">Transmembrane</keyword>
<sequence length="90" mass="9225">MPAPDGRVRRASDDEPALPGLNRLWFAEGVSSFGTHITLYALQVLVVAPLAGLVADSLGYVTALGSAAAFFAIAAGLLALSPFPTVRSVA</sequence>
<dbReference type="KEGG" id="eke:EK0264_06845"/>
<name>A0A7L4YLL4_9ACTN</name>
<feature type="transmembrane region" description="Helical" evidence="5">
    <location>
        <begin position="60"/>
        <end position="80"/>
    </location>
</feature>
<evidence type="ECO:0000313" key="7">
    <source>
        <dbReference type="EMBL" id="QHC00020.1"/>
    </source>
</evidence>
<feature type="domain" description="Major facilitator superfamily (MFS) profile" evidence="6">
    <location>
        <begin position="1"/>
        <end position="90"/>
    </location>
</feature>
<evidence type="ECO:0000256" key="2">
    <source>
        <dbReference type="ARBA" id="ARBA00022692"/>
    </source>
</evidence>
<evidence type="ECO:0000256" key="1">
    <source>
        <dbReference type="ARBA" id="ARBA00004651"/>
    </source>
</evidence>
<dbReference type="AlphaFoldDB" id="A0A7L4YLL4"/>
<feature type="transmembrane region" description="Helical" evidence="5">
    <location>
        <begin position="33"/>
        <end position="54"/>
    </location>
</feature>
<protein>
    <recommendedName>
        <fullName evidence="6">Major facilitator superfamily (MFS) profile domain-containing protein</fullName>
    </recommendedName>
</protein>
<dbReference type="GO" id="GO:0005886">
    <property type="term" value="C:plasma membrane"/>
    <property type="evidence" value="ECO:0007669"/>
    <property type="project" value="UniProtKB-SubCell"/>
</dbReference>
<keyword evidence="8" id="KW-1185">Reference proteome</keyword>
<accession>A0A7L4YLL4</accession>
<dbReference type="EMBL" id="CP047156">
    <property type="protein sequence ID" value="QHC00020.1"/>
    <property type="molecule type" value="Genomic_DNA"/>
</dbReference>
<dbReference type="GO" id="GO:0022857">
    <property type="term" value="F:transmembrane transporter activity"/>
    <property type="evidence" value="ECO:0007669"/>
    <property type="project" value="InterPro"/>
</dbReference>